<dbReference type="InterPro" id="IPR043502">
    <property type="entry name" value="DNA/RNA_pol_sf"/>
</dbReference>
<accession>A0A9Q3C3C4</accession>
<evidence type="ECO:0000256" key="5">
    <source>
        <dbReference type="ARBA" id="ARBA00022801"/>
    </source>
</evidence>
<gene>
    <name evidence="8" type="ORF">O181_015236</name>
</gene>
<keyword evidence="9" id="KW-1185">Reference proteome</keyword>
<reference evidence="8" key="1">
    <citation type="submission" date="2021-03" db="EMBL/GenBank/DDBJ databases">
        <title>Draft genome sequence of rust myrtle Austropuccinia psidii MF-1, a brazilian biotype.</title>
        <authorList>
            <person name="Quecine M.C."/>
            <person name="Pachon D.M.R."/>
            <person name="Bonatelli M.L."/>
            <person name="Correr F.H."/>
            <person name="Franceschini L.M."/>
            <person name="Leite T.F."/>
            <person name="Margarido G.R.A."/>
            <person name="Almeida C.A."/>
            <person name="Ferrarezi J.A."/>
            <person name="Labate C.A."/>
        </authorList>
    </citation>
    <scope>NUCLEOTIDE SEQUENCE</scope>
    <source>
        <strain evidence="8">MF-1</strain>
    </source>
</reference>
<dbReference type="Pfam" id="PF17917">
    <property type="entry name" value="RT_RNaseH"/>
    <property type="match status" value="1"/>
</dbReference>
<keyword evidence="6" id="KW-0695">RNA-directed DNA polymerase</keyword>
<dbReference type="EMBL" id="AVOT02004135">
    <property type="protein sequence ID" value="MBW0475521.1"/>
    <property type="molecule type" value="Genomic_DNA"/>
</dbReference>
<protein>
    <recommendedName>
        <fullName evidence="7">Reverse transcriptase RNase H-like domain-containing protein</fullName>
    </recommendedName>
</protein>
<dbReference type="PANTHER" id="PTHR37984">
    <property type="entry name" value="PROTEIN CBG26694"/>
    <property type="match status" value="1"/>
</dbReference>
<evidence type="ECO:0000256" key="2">
    <source>
        <dbReference type="ARBA" id="ARBA00022695"/>
    </source>
</evidence>
<feature type="domain" description="Reverse transcriptase RNase H-like" evidence="7">
    <location>
        <begin position="18"/>
        <end position="92"/>
    </location>
</feature>
<dbReference type="Proteomes" id="UP000765509">
    <property type="component" value="Unassembled WGS sequence"/>
</dbReference>
<evidence type="ECO:0000259" key="7">
    <source>
        <dbReference type="Pfam" id="PF17917"/>
    </source>
</evidence>
<evidence type="ECO:0000256" key="6">
    <source>
        <dbReference type="ARBA" id="ARBA00022918"/>
    </source>
</evidence>
<evidence type="ECO:0000313" key="9">
    <source>
        <dbReference type="Proteomes" id="UP000765509"/>
    </source>
</evidence>
<comment type="caution">
    <text evidence="8">The sequence shown here is derived from an EMBL/GenBank/DDBJ whole genome shotgun (WGS) entry which is preliminary data.</text>
</comment>
<dbReference type="PANTHER" id="PTHR37984:SF5">
    <property type="entry name" value="PROTEIN NYNRIN-LIKE"/>
    <property type="match status" value="1"/>
</dbReference>
<dbReference type="InterPro" id="IPR041373">
    <property type="entry name" value="RT_RNaseH"/>
</dbReference>
<dbReference type="SUPFAM" id="SSF56672">
    <property type="entry name" value="DNA/RNA polymerases"/>
    <property type="match status" value="1"/>
</dbReference>
<evidence type="ECO:0000256" key="4">
    <source>
        <dbReference type="ARBA" id="ARBA00022759"/>
    </source>
</evidence>
<keyword evidence="3" id="KW-0540">Nuclease</keyword>
<organism evidence="8 9">
    <name type="scientific">Austropuccinia psidii MF-1</name>
    <dbReference type="NCBI Taxonomy" id="1389203"/>
    <lineage>
        <taxon>Eukaryota</taxon>
        <taxon>Fungi</taxon>
        <taxon>Dikarya</taxon>
        <taxon>Basidiomycota</taxon>
        <taxon>Pucciniomycotina</taxon>
        <taxon>Pucciniomycetes</taxon>
        <taxon>Pucciniales</taxon>
        <taxon>Sphaerophragmiaceae</taxon>
        <taxon>Austropuccinia</taxon>
    </lineage>
</organism>
<evidence type="ECO:0000313" key="8">
    <source>
        <dbReference type="EMBL" id="MBW0475521.1"/>
    </source>
</evidence>
<keyword evidence="1" id="KW-0808">Transferase</keyword>
<keyword evidence="5" id="KW-0378">Hydrolase</keyword>
<evidence type="ECO:0000256" key="3">
    <source>
        <dbReference type="ARBA" id="ARBA00022722"/>
    </source>
</evidence>
<sequence>MRGLLNKLQVIDYKLTAGPVFYISRKIKPIEARYGASQIEFLIFVWELEKSHYYLDGSGFEVINDFNALKSLLNIKTPKRHILIFQIAIQKYRGNMTIVHKSGNIHKNADRLGRWALANTLDNPGYVPQQAEPQIQIEGINITDIGTEIFEEVRDLYIRQEFSYVEILPGKRLQRYRFG</sequence>
<keyword evidence="4" id="KW-0255">Endonuclease</keyword>
<keyword evidence="2" id="KW-0548">Nucleotidyltransferase</keyword>
<dbReference type="GO" id="GO:0003964">
    <property type="term" value="F:RNA-directed DNA polymerase activity"/>
    <property type="evidence" value="ECO:0007669"/>
    <property type="project" value="UniProtKB-KW"/>
</dbReference>
<dbReference type="InterPro" id="IPR050951">
    <property type="entry name" value="Retrovirus_Pol_polyprotein"/>
</dbReference>
<dbReference type="GO" id="GO:0016787">
    <property type="term" value="F:hydrolase activity"/>
    <property type="evidence" value="ECO:0007669"/>
    <property type="project" value="UniProtKB-KW"/>
</dbReference>
<dbReference type="AlphaFoldDB" id="A0A9Q3C3C4"/>
<proteinExistence type="predicted"/>
<evidence type="ECO:0000256" key="1">
    <source>
        <dbReference type="ARBA" id="ARBA00022679"/>
    </source>
</evidence>
<dbReference type="GO" id="GO:0004519">
    <property type="term" value="F:endonuclease activity"/>
    <property type="evidence" value="ECO:0007669"/>
    <property type="project" value="UniProtKB-KW"/>
</dbReference>
<name>A0A9Q3C3C4_9BASI</name>